<dbReference type="OrthoDB" id="281973at2"/>
<dbReference type="Proteomes" id="UP000316095">
    <property type="component" value="Unassembled WGS sequence"/>
</dbReference>
<dbReference type="RefSeq" id="WP_146505177.1">
    <property type="nucleotide sequence ID" value="NZ_SJPG01000001.1"/>
</dbReference>
<evidence type="ECO:0000313" key="1">
    <source>
        <dbReference type="EMBL" id="TWT63431.1"/>
    </source>
</evidence>
<dbReference type="EMBL" id="SJPG01000001">
    <property type="protein sequence ID" value="TWT63431.1"/>
    <property type="molecule type" value="Genomic_DNA"/>
</dbReference>
<evidence type="ECO:0000313" key="2">
    <source>
        <dbReference type="Proteomes" id="UP000316095"/>
    </source>
</evidence>
<protein>
    <submittedName>
        <fullName evidence="1">Uncharacterized protein</fullName>
    </submittedName>
</protein>
<gene>
    <name evidence="1" type="ORF">Pan54_41840</name>
</gene>
<proteinExistence type="predicted"/>
<reference evidence="1 2" key="1">
    <citation type="submission" date="2019-02" db="EMBL/GenBank/DDBJ databases">
        <title>Deep-cultivation of Planctomycetes and their phenomic and genomic characterization uncovers novel biology.</title>
        <authorList>
            <person name="Wiegand S."/>
            <person name="Jogler M."/>
            <person name="Boedeker C."/>
            <person name="Pinto D."/>
            <person name="Vollmers J."/>
            <person name="Rivas-Marin E."/>
            <person name="Kohn T."/>
            <person name="Peeters S.H."/>
            <person name="Heuer A."/>
            <person name="Rast P."/>
            <person name="Oberbeckmann S."/>
            <person name="Bunk B."/>
            <person name="Jeske O."/>
            <person name="Meyerdierks A."/>
            <person name="Storesund J.E."/>
            <person name="Kallscheuer N."/>
            <person name="Luecker S."/>
            <person name="Lage O.M."/>
            <person name="Pohl T."/>
            <person name="Merkel B.J."/>
            <person name="Hornburger P."/>
            <person name="Mueller R.-W."/>
            <person name="Bruemmer F."/>
            <person name="Labrenz M."/>
            <person name="Spormann A.M."/>
            <person name="Op Den Camp H."/>
            <person name="Overmann J."/>
            <person name="Amann R."/>
            <person name="Jetten M.S.M."/>
            <person name="Mascher T."/>
            <person name="Medema M.H."/>
            <person name="Devos D.P."/>
            <person name="Kaster A.-K."/>
            <person name="Ovreas L."/>
            <person name="Rohde M."/>
            <person name="Galperin M.Y."/>
            <person name="Jogler C."/>
        </authorList>
    </citation>
    <scope>NUCLEOTIDE SEQUENCE [LARGE SCALE GENOMIC DNA]</scope>
    <source>
        <strain evidence="1 2">Pan54</strain>
    </source>
</reference>
<dbReference type="AlphaFoldDB" id="A0A5C5XLV0"/>
<comment type="caution">
    <text evidence="1">The sequence shown here is derived from an EMBL/GenBank/DDBJ whole genome shotgun (WGS) entry which is preliminary data.</text>
</comment>
<accession>A0A5C5XLV0</accession>
<organism evidence="1 2">
    <name type="scientific">Rubinisphaera italica</name>
    <dbReference type="NCBI Taxonomy" id="2527969"/>
    <lineage>
        <taxon>Bacteria</taxon>
        <taxon>Pseudomonadati</taxon>
        <taxon>Planctomycetota</taxon>
        <taxon>Planctomycetia</taxon>
        <taxon>Planctomycetales</taxon>
        <taxon>Planctomycetaceae</taxon>
        <taxon>Rubinisphaera</taxon>
    </lineage>
</organism>
<keyword evidence="2" id="KW-1185">Reference proteome</keyword>
<sequence length="89" mass="10113">MEMINHWRNIFESWPDTIPRKGFVVNKLGESMQFSNFMISAGILLLDRDTPDGQGARKIMIGYDQILTVKITAPLDLPRFQVMGFQAPG</sequence>
<name>A0A5C5XLV0_9PLAN</name>